<comment type="catalytic activity">
    <reaction evidence="1">
        <text>[protein]-peptidylproline (omega=180) = [protein]-peptidylproline (omega=0)</text>
        <dbReference type="Rhea" id="RHEA:16237"/>
        <dbReference type="Rhea" id="RHEA-COMP:10747"/>
        <dbReference type="Rhea" id="RHEA-COMP:10748"/>
        <dbReference type="ChEBI" id="CHEBI:83833"/>
        <dbReference type="ChEBI" id="CHEBI:83834"/>
        <dbReference type="EC" id="5.2.1.8"/>
    </reaction>
</comment>
<name>A0A1U7H9F9_9CYAN</name>
<dbReference type="STRING" id="1921803.NIES593_19665"/>
<reference evidence="8 9" key="1">
    <citation type="submission" date="2016-11" db="EMBL/GenBank/DDBJ databases">
        <title>Draft Genome Sequences of Nine Cyanobacterial Strains from Diverse Habitats.</title>
        <authorList>
            <person name="Zhu T."/>
            <person name="Hou S."/>
            <person name="Lu X."/>
            <person name="Hess W.R."/>
        </authorList>
    </citation>
    <scope>NUCLEOTIDE SEQUENCE [LARGE SCALE GENOMIC DNA]</scope>
    <source>
        <strain evidence="8 9">NIES-593</strain>
    </source>
</reference>
<dbReference type="InterPro" id="IPR050245">
    <property type="entry name" value="PrsA_foldase"/>
</dbReference>
<dbReference type="Pfam" id="PF00639">
    <property type="entry name" value="Rotamase"/>
    <property type="match status" value="1"/>
</dbReference>
<dbReference type="OrthoDB" id="507969at2"/>
<feature type="domain" description="PpiC" evidence="7">
    <location>
        <begin position="104"/>
        <end position="206"/>
    </location>
</feature>
<dbReference type="PANTHER" id="PTHR47245">
    <property type="entry name" value="PEPTIDYLPROLYL ISOMERASE"/>
    <property type="match status" value="1"/>
</dbReference>
<dbReference type="PROSITE" id="PS50198">
    <property type="entry name" value="PPIC_PPIASE_2"/>
    <property type="match status" value="1"/>
</dbReference>
<evidence type="ECO:0000256" key="1">
    <source>
        <dbReference type="ARBA" id="ARBA00000971"/>
    </source>
</evidence>
<evidence type="ECO:0000256" key="5">
    <source>
        <dbReference type="ARBA" id="ARBA00023235"/>
    </source>
</evidence>
<dbReference type="InterPro" id="IPR046357">
    <property type="entry name" value="PPIase_dom_sf"/>
</dbReference>
<dbReference type="SUPFAM" id="SSF109998">
    <property type="entry name" value="Triger factor/SurA peptide-binding domain-like"/>
    <property type="match status" value="1"/>
</dbReference>
<keyword evidence="3" id="KW-0732">Signal</keyword>
<keyword evidence="5 6" id="KW-0413">Isomerase</keyword>
<evidence type="ECO:0000256" key="6">
    <source>
        <dbReference type="PROSITE-ProRule" id="PRU00278"/>
    </source>
</evidence>
<comment type="caution">
    <text evidence="8">The sequence shown here is derived from an EMBL/GenBank/DDBJ whole genome shotgun (WGS) entry which is preliminary data.</text>
</comment>
<evidence type="ECO:0000256" key="3">
    <source>
        <dbReference type="ARBA" id="ARBA00022729"/>
    </source>
</evidence>
<organism evidence="8 9">
    <name type="scientific">Hydrococcus rivularis NIES-593</name>
    <dbReference type="NCBI Taxonomy" id="1921803"/>
    <lineage>
        <taxon>Bacteria</taxon>
        <taxon>Bacillati</taxon>
        <taxon>Cyanobacteriota</taxon>
        <taxon>Cyanophyceae</taxon>
        <taxon>Pleurocapsales</taxon>
        <taxon>Hydrococcaceae</taxon>
        <taxon>Hydrococcus</taxon>
    </lineage>
</organism>
<protein>
    <recommendedName>
        <fullName evidence="2">peptidylprolyl isomerase</fullName>
        <ecNumber evidence="2">5.2.1.8</ecNumber>
    </recommendedName>
</protein>
<dbReference type="EMBL" id="MRCB01000033">
    <property type="protein sequence ID" value="OKH20216.1"/>
    <property type="molecule type" value="Genomic_DNA"/>
</dbReference>
<dbReference type="GO" id="GO:0003755">
    <property type="term" value="F:peptidyl-prolyl cis-trans isomerase activity"/>
    <property type="evidence" value="ECO:0007669"/>
    <property type="project" value="UniProtKB-KW"/>
</dbReference>
<evidence type="ECO:0000259" key="7">
    <source>
        <dbReference type="PROSITE" id="PS50198"/>
    </source>
</evidence>
<dbReference type="InterPro" id="IPR000297">
    <property type="entry name" value="PPIase_PpiC"/>
</dbReference>
<dbReference type="SUPFAM" id="SSF54534">
    <property type="entry name" value="FKBP-like"/>
    <property type="match status" value="1"/>
</dbReference>
<dbReference type="InterPro" id="IPR027304">
    <property type="entry name" value="Trigger_fact/SurA_dom_sf"/>
</dbReference>
<dbReference type="PANTHER" id="PTHR47245:SF1">
    <property type="entry name" value="FOLDASE PROTEIN PRSA"/>
    <property type="match status" value="1"/>
</dbReference>
<evidence type="ECO:0000313" key="8">
    <source>
        <dbReference type="EMBL" id="OKH20216.1"/>
    </source>
</evidence>
<evidence type="ECO:0000256" key="2">
    <source>
        <dbReference type="ARBA" id="ARBA00013194"/>
    </source>
</evidence>
<proteinExistence type="predicted"/>
<dbReference type="Proteomes" id="UP000186868">
    <property type="component" value="Unassembled WGS sequence"/>
</dbReference>
<dbReference type="Gene3D" id="3.10.50.40">
    <property type="match status" value="1"/>
</dbReference>
<dbReference type="AlphaFoldDB" id="A0A1U7H9F9"/>
<dbReference type="EC" id="5.2.1.8" evidence="2"/>
<dbReference type="RefSeq" id="WP_073601204.1">
    <property type="nucleotide sequence ID" value="NZ_MRCB01000033.1"/>
</dbReference>
<gene>
    <name evidence="8" type="ORF">NIES593_19665</name>
</gene>
<evidence type="ECO:0000256" key="4">
    <source>
        <dbReference type="ARBA" id="ARBA00023110"/>
    </source>
</evidence>
<sequence>MTAVLHVGNQTITAEEVLPLLTNYQIMPQLLREIVIEQAIIPFTCTDEEKASACQQLYQKKHLHLETEQQAWLERNGMTPEQLEALLARRLRIEKFKQATWECKLESYFLHRKRQLDQVIFSLLRTTDMGIAQELYFRLQEKEQSFADLAQEYSQGPEAQTGGFVGPVELNTLHPALAQMLSASQPGQLWFPFALGEWVAIVRLEKLIPAQLDEPMRQQLLGELFEAWIQKQVSQHLAKVIQKDRVQNC</sequence>
<keyword evidence="4 6" id="KW-0697">Rotamase</keyword>
<keyword evidence="9" id="KW-1185">Reference proteome</keyword>
<evidence type="ECO:0000313" key="9">
    <source>
        <dbReference type="Proteomes" id="UP000186868"/>
    </source>
</evidence>
<accession>A0A1U7H9F9</accession>